<dbReference type="Pfam" id="PF04909">
    <property type="entry name" value="Amidohydro_2"/>
    <property type="match status" value="1"/>
</dbReference>
<evidence type="ECO:0000256" key="1">
    <source>
        <dbReference type="ARBA" id="ARBA00023239"/>
    </source>
</evidence>
<dbReference type="PROSITE" id="PS51257">
    <property type="entry name" value="PROKAR_LIPOPROTEIN"/>
    <property type="match status" value="1"/>
</dbReference>
<evidence type="ECO:0000313" key="3">
    <source>
        <dbReference type="EMBL" id="SFH99231.1"/>
    </source>
</evidence>
<protein>
    <submittedName>
        <fullName evidence="3">Predicted metal-dependent hydrolase, TIM-barrel fold</fullName>
    </submittedName>
</protein>
<dbReference type="SUPFAM" id="SSF51556">
    <property type="entry name" value="Metallo-dependent hydrolases"/>
    <property type="match status" value="1"/>
</dbReference>
<dbReference type="InterPro" id="IPR006680">
    <property type="entry name" value="Amidohydro-rel"/>
</dbReference>
<dbReference type="Proteomes" id="UP000199548">
    <property type="component" value="Unassembled WGS sequence"/>
</dbReference>
<accession>A0A1I3EKJ5</accession>
<dbReference type="STRING" id="420953.SAMN05192543_101920"/>
<dbReference type="GO" id="GO:0005737">
    <property type="term" value="C:cytoplasm"/>
    <property type="evidence" value="ECO:0007669"/>
    <property type="project" value="TreeGrafter"/>
</dbReference>
<keyword evidence="3" id="KW-0378">Hydrolase</keyword>
<gene>
    <name evidence="3" type="ORF">SAMN05192543_101920</name>
</gene>
<evidence type="ECO:0000313" key="4">
    <source>
        <dbReference type="Proteomes" id="UP000199548"/>
    </source>
</evidence>
<dbReference type="CDD" id="cd01292">
    <property type="entry name" value="metallo-dependent_hydrolases"/>
    <property type="match status" value="1"/>
</dbReference>
<dbReference type="GO" id="GO:0016831">
    <property type="term" value="F:carboxy-lyase activity"/>
    <property type="evidence" value="ECO:0007669"/>
    <property type="project" value="InterPro"/>
</dbReference>
<proteinExistence type="predicted"/>
<dbReference type="PANTHER" id="PTHR21240">
    <property type="entry name" value="2-AMINO-3-CARBOXYLMUCONATE-6-SEMIALDEHYDE DECARBOXYLASE"/>
    <property type="match status" value="1"/>
</dbReference>
<dbReference type="AlphaFoldDB" id="A0A1I3EKJ5"/>
<sequence length="369" mass="39965">METRPVSPRRREMLKQTSAALAAGAAAPFFLGCSALTAPPSATRGEPAVSASLQEGAANPRRIDTHCHVIPPEYSDWLHSQPSYPGPFLAWSKDAALESFELNGIETGILSVSTPGVWLGPSTDMNQSRALARDVNEFCAKVVSDDPGRFGFFATLTLPDLGAAIDEAAYALDHLHADGVVLMSNVGGVYVGAPEWDPLLEFLNERKAVLFVHPTALPSSLVPGISAALTDFLADTTRAAVNLVKHDCLTRYPNLRIILSHGGGYVPYAALRIASMLSPQRSEEAVLEQLRRFYFDTALTPGPYALPSLLAFADPLRLTYGSDWPYAPLKLAHEFTLRLDAYSLTDTQRMSISRRNAESLFPRLADAGI</sequence>
<dbReference type="GO" id="GO:0016787">
    <property type="term" value="F:hydrolase activity"/>
    <property type="evidence" value="ECO:0007669"/>
    <property type="project" value="UniProtKB-KW"/>
</dbReference>
<dbReference type="PROSITE" id="PS51318">
    <property type="entry name" value="TAT"/>
    <property type="match status" value="1"/>
</dbReference>
<keyword evidence="4" id="KW-1185">Reference proteome</keyword>
<dbReference type="InterPro" id="IPR006311">
    <property type="entry name" value="TAT_signal"/>
</dbReference>
<reference evidence="3 4" key="1">
    <citation type="submission" date="2016-10" db="EMBL/GenBank/DDBJ databases">
        <authorList>
            <person name="de Groot N.N."/>
        </authorList>
    </citation>
    <scope>NUCLEOTIDE SEQUENCE [LARGE SCALE GENOMIC DNA]</scope>
    <source>
        <strain evidence="3 4">LMG 23650</strain>
    </source>
</reference>
<dbReference type="GO" id="GO:0019748">
    <property type="term" value="P:secondary metabolic process"/>
    <property type="evidence" value="ECO:0007669"/>
    <property type="project" value="TreeGrafter"/>
</dbReference>
<dbReference type="Gene3D" id="3.20.20.140">
    <property type="entry name" value="Metal-dependent hydrolases"/>
    <property type="match status" value="1"/>
</dbReference>
<feature type="domain" description="Amidohydrolase-related" evidence="2">
    <location>
        <begin position="63"/>
        <end position="362"/>
    </location>
</feature>
<dbReference type="PANTHER" id="PTHR21240:SF28">
    <property type="entry name" value="ISO-OROTATE DECARBOXYLASE (EUROFUNG)"/>
    <property type="match status" value="1"/>
</dbReference>
<name>A0A1I3EKJ5_9BURK</name>
<organism evidence="3 4">
    <name type="scientific">Paraburkholderia megapolitana</name>
    <dbReference type="NCBI Taxonomy" id="420953"/>
    <lineage>
        <taxon>Bacteria</taxon>
        <taxon>Pseudomonadati</taxon>
        <taxon>Pseudomonadota</taxon>
        <taxon>Betaproteobacteria</taxon>
        <taxon>Burkholderiales</taxon>
        <taxon>Burkholderiaceae</taxon>
        <taxon>Paraburkholderia</taxon>
    </lineage>
</organism>
<dbReference type="EMBL" id="FOQU01000001">
    <property type="protein sequence ID" value="SFH99231.1"/>
    <property type="molecule type" value="Genomic_DNA"/>
</dbReference>
<keyword evidence="1" id="KW-0456">Lyase</keyword>
<evidence type="ECO:0000259" key="2">
    <source>
        <dbReference type="Pfam" id="PF04909"/>
    </source>
</evidence>
<dbReference type="InterPro" id="IPR032465">
    <property type="entry name" value="ACMSD"/>
</dbReference>
<dbReference type="RefSeq" id="WP_245811354.1">
    <property type="nucleotide sequence ID" value="NZ_CP041743.1"/>
</dbReference>
<dbReference type="InterPro" id="IPR032466">
    <property type="entry name" value="Metal_Hydrolase"/>
</dbReference>